<dbReference type="GO" id="GO:0005886">
    <property type="term" value="C:plasma membrane"/>
    <property type="evidence" value="ECO:0007669"/>
    <property type="project" value="TreeGrafter"/>
</dbReference>
<dbReference type="CDD" id="cd11017">
    <property type="entry name" value="Phytocyanin_like_1"/>
    <property type="match status" value="1"/>
</dbReference>
<evidence type="ECO:0000259" key="8">
    <source>
        <dbReference type="PROSITE" id="PS51485"/>
    </source>
</evidence>
<feature type="domain" description="Phytocyanin" evidence="8">
    <location>
        <begin position="78"/>
        <end position="177"/>
    </location>
</feature>
<gene>
    <name evidence="9" type="primary">At5g15350_5</name>
    <name evidence="9" type="ORF">g.48814</name>
</gene>
<evidence type="ECO:0000256" key="3">
    <source>
        <dbReference type="ARBA" id="ARBA00023180"/>
    </source>
</evidence>
<dbReference type="GO" id="GO:0009055">
    <property type="term" value="F:electron transfer activity"/>
    <property type="evidence" value="ECO:0007669"/>
    <property type="project" value="InterPro"/>
</dbReference>
<evidence type="ECO:0000256" key="6">
    <source>
        <dbReference type="SAM" id="MobiDB-lite"/>
    </source>
</evidence>
<feature type="non-terminal residue" evidence="9">
    <location>
        <position position="1"/>
    </location>
</feature>
<dbReference type="PANTHER" id="PTHR33021:SF547">
    <property type="entry name" value="OS03G0758500 PROTEIN"/>
    <property type="match status" value="1"/>
</dbReference>
<dbReference type="SUPFAM" id="SSF49503">
    <property type="entry name" value="Cupredoxins"/>
    <property type="match status" value="1"/>
</dbReference>
<dbReference type="Gene3D" id="2.60.40.420">
    <property type="entry name" value="Cupredoxins - blue copper proteins"/>
    <property type="match status" value="1"/>
</dbReference>
<evidence type="ECO:0000256" key="4">
    <source>
        <dbReference type="ARBA" id="ARBA00035011"/>
    </source>
</evidence>
<dbReference type="EMBL" id="GDJX01024619">
    <property type="protein sequence ID" value="JAT43317.1"/>
    <property type="molecule type" value="Transcribed_RNA"/>
</dbReference>
<evidence type="ECO:0000256" key="7">
    <source>
        <dbReference type="SAM" id="Phobius"/>
    </source>
</evidence>
<comment type="function">
    <text evidence="5">May act as a carbohydrate transporter.</text>
</comment>
<comment type="similarity">
    <text evidence="4">Belongs to the early nodulin-like (ENODL) family.</text>
</comment>
<keyword evidence="7" id="KW-0472">Membrane</keyword>
<keyword evidence="3" id="KW-0325">Glycoprotein</keyword>
<organism evidence="9">
    <name type="scientific">Anthurium amnicola</name>
    <dbReference type="NCBI Taxonomy" id="1678845"/>
    <lineage>
        <taxon>Eukaryota</taxon>
        <taxon>Viridiplantae</taxon>
        <taxon>Streptophyta</taxon>
        <taxon>Embryophyta</taxon>
        <taxon>Tracheophyta</taxon>
        <taxon>Spermatophyta</taxon>
        <taxon>Magnoliopsida</taxon>
        <taxon>Liliopsida</taxon>
        <taxon>Araceae</taxon>
        <taxon>Pothoideae</taxon>
        <taxon>Potheae</taxon>
        <taxon>Anthurium</taxon>
    </lineage>
</organism>
<dbReference type="Pfam" id="PF02298">
    <property type="entry name" value="Cu_bind_like"/>
    <property type="match status" value="1"/>
</dbReference>
<reference evidence="9" key="1">
    <citation type="submission" date="2015-07" db="EMBL/GenBank/DDBJ databases">
        <title>Transcriptome Assembly of Anthurium amnicola.</title>
        <authorList>
            <person name="Suzuki J."/>
        </authorList>
    </citation>
    <scope>NUCLEOTIDE SEQUENCE</scope>
</reference>
<dbReference type="FunFam" id="2.60.40.420:FF:000018">
    <property type="entry name" value="Lamin-like protein"/>
    <property type="match status" value="1"/>
</dbReference>
<evidence type="ECO:0000256" key="1">
    <source>
        <dbReference type="ARBA" id="ARBA00022729"/>
    </source>
</evidence>
<dbReference type="AlphaFoldDB" id="A0A1D1XLR2"/>
<sequence>ERERESCIDISVFSAPAHTSKQCTSGEQVRGRRRRPGAERKGIRDRTREAMALPAPLLFAVLLACAALLQSRLVLSANRYTVGSSKGWNPGVNYTIWAKDKHFYIGDWLVFLYQSGQADVMQVNETAYNQCLSDDPIMNWSRGRSFAFQLNETGRYYFICSRGYCYGGMKLAVKVENLPPPSPPPSPSQSQAAAAVSLTRSGAAVSLLRALGAAAAVGAALLRSI</sequence>
<feature type="region of interest" description="Disordered" evidence="6">
    <location>
        <begin position="23"/>
        <end position="44"/>
    </location>
</feature>
<evidence type="ECO:0000313" key="9">
    <source>
        <dbReference type="EMBL" id="JAT43317.1"/>
    </source>
</evidence>
<feature type="transmembrane region" description="Helical" evidence="7">
    <location>
        <begin position="50"/>
        <end position="69"/>
    </location>
</feature>
<dbReference type="InterPro" id="IPR039391">
    <property type="entry name" value="Phytocyanin-like"/>
</dbReference>
<evidence type="ECO:0000256" key="2">
    <source>
        <dbReference type="ARBA" id="ARBA00023157"/>
    </source>
</evidence>
<keyword evidence="1" id="KW-0732">Signal</keyword>
<name>A0A1D1XLR2_9ARAE</name>
<keyword evidence="7" id="KW-0812">Transmembrane</keyword>
<keyword evidence="2" id="KW-1015">Disulfide bond</keyword>
<dbReference type="InterPro" id="IPR008972">
    <property type="entry name" value="Cupredoxin"/>
</dbReference>
<protein>
    <submittedName>
        <fullName evidence="9">Lamin-like protein</fullName>
    </submittedName>
</protein>
<dbReference type="PROSITE" id="PS51485">
    <property type="entry name" value="PHYTOCYANIN"/>
    <property type="match status" value="1"/>
</dbReference>
<dbReference type="PANTHER" id="PTHR33021">
    <property type="entry name" value="BLUE COPPER PROTEIN"/>
    <property type="match status" value="1"/>
</dbReference>
<proteinExistence type="inferred from homology"/>
<evidence type="ECO:0000256" key="5">
    <source>
        <dbReference type="ARBA" id="ARBA00037626"/>
    </source>
</evidence>
<dbReference type="InterPro" id="IPR003245">
    <property type="entry name" value="Phytocyanin_dom"/>
</dbReference>
<accession>A0A1D1XLR2</accession>
<keyword evidence="7" id="KW-1133">Transmembrane helix</keyword>